<sequence length="154" mass="17381">MNKIITLLSIGFLATLSFNSHGLSIKLNPDQTDSNRIPEPHNIATESSVPLQDTNEYDGGDLYPGTIHFKNNRYILSRCTSGGDDYVLEFIHHNDQKTIDQLINTKAKFWINLFGVYSSIEDEHHLKVKDASDIHIGQSCHLKDALEILSNEED</sequence>
<dbReference type="Proteomes" id="UP000502297">
    <property type="component" value="Chromosome"/>
</dbReference>
<name>A0A6G8RXJ4_9GAMM</name>
<feature type="chain" id="PRO_5026350045" evidence="1">
    <location>
        <begin position="23"/>
        <end position="154"/>
    </location>
</feature>
<dbReference type="AlphaFoldDB" id="A0A6G8RXJ4"/>
<organism evidence="2 3">
    <name type="scientific">Acinetobacter shaoyimingii</name>
    <dbReference type="NCBI Taxonomy" id="2715164"/>
    <lineage>
        <taxon>Bacteria</taxon>
        <taxon>Pseudomonadati</taxon>
        <taxon>Pseudomonadota</taxon>
        <taxon>Gammaproteobacteria</taxon>
        <taxon>Moraxellales</taxon>
        <taxon>Moraxellaceae</taxon>
        <taxon>Acinetobacter</taxon>
    </lineage>
</organism>
<dbReference type="RefSeq" id="WP_166224839.1">
    <property type="nucleotide sequence ID" value="NZ_CP049801.1"/>
</dbReference>
<reference evidence="2 3" key="1">
    <citation type="submission" date="2020-03" db="EMBL/GenBank/DDBJ databases">
        <authorList>
            <person name="Zhu W."/>
        </authorList>
    </citation>
    <scope>NUCLEOTIDE SEQUENCE [LARGE SCALE GENOMIC DNA]</scope>
    <source>
        <strain evidence="2 3">323-1</strain>
    </source>
</reference>
<protein>
    <submittedName>
        <fullName evidence="2">Uncharacterized protein</fullName>
    </submittedName>
</protein>
<evidence type="ECO:0000313" key="2">
    <source>
        <dbReference type="EMBL" id="QIO06570.1"/>
    </source>
</evidence>
<feature type="signal peptide" evidence="1">
    <location>
        <begin position="1"/>
        <end position="22"/>
    </location>
</feature>
<accession>A0A6G8RXJ4</accession>
<evidence type="ECO:0000256" key="1">
    <source>
        <dbReference type="SAM" id="SignalP"/>
    </source>
</evidence>
<proteinExistence type="predicted"/>
<keyword evidence="3" id="KW-1185">Reference proteome</keyword>
<evidence type="ECO:0000313" key="3">
    <source>
        <dbReference type="Proteomes" id="UP000502297"/>
    </source>
</evidence>
<dbReference type="KEGG" id="asha:G8E00_11725"/>
<gene>
    <name evidence="2" type="ORF">G8E00_11725</name>
</gene>
<dbReference type="EMBL" id="CP049801">
    <property type="protein sequence ID" value="QIO06570.1"/>
    <property type="molecule type" value="Genomic_DNA"/>
</dbReference>
<keyword evidence="1" id="KW-0732">Signal</keyword>